<evidence type="ECO:0000313" key="3">
    <source>
        <dbReference type="Proteomes" id="UP000245657"/>
    </source>
</evidence>
<dbReference type="PANTHER" id="PTHR22617:SF23">
    <property type="entry name" value="CHEMOTAXIS PROTEIN CHEW"/>
    <property type="match status" value="1"/>
</dbReference>
<dbReference type="AlphaFoldDB" id="A0A2V2MQG4"/>
<dbReference type="Gene3D" id="2.30.30.40">
    <property type="entry name" value="SH3 Domains"/>
    <property type="match status" value="1"/>
</dbReference>
<dbReference type="PROSITE" id="PS50851">
    <property type="entry name" value="CHEW"/>
    <property type="match status" value="1"/>
</dbReference>
<accession>A0A2V2MQG4</accession>
<dbReference type="RefSeq" id="WP_109969791.1">
    <property type="nucleotide sequence ID" value="NZ_CP176093.1"/>
</dbReference>
<dbReference type="PANTHER" id="PTHR22617">
    <property type="entry name" value="CHEMOTAXIS SENSOR HISTIDINE KINASE-RELATED"/>
    <property type="match status" value="1"/>
</dbReference>
<organism evidence="2 3">
    <name type="scientific">Methanospirillum lacunae</name>
    <dbReference type="NCBI Taxonomy" id="668570"/>
    <lineage>
        <taxon>Archaea</taxon>
        <taxon>Methanobacteriati</taxon>
        <taxon>Methanobacteriota</taxon>
        <taxon>Stenosarchaea group</taxon>
        <taxon>Methanomicrobia</taxon>
        <taxon>Methanomicrobiales</taxon>
        <taxon>Methanospirillaceae</taxon>
        <taxon>Methanospirillum</taxon>
    </lineage>
</organism>
<feature type="domain" description="CheW-like" evidence="1">
    <location>
        <begin position="35"/>
        <end position="186"/>
    </location>
</feature>
<dbReference type="SUPFAM" id="SSF50341">
    <property type="entry name" value="CheW-like"/>
    <property type="match status" value="1"/>
</dbReference>
<dbReference type="Pfam" id="PF01584">
    <property type="entry name" value="CheW"/>
    <property type="match status" value="1"/>
</dbReference>
<name>A0A2V2MQG4_9EURY</name>
<dbReference type="GO" id="GO:0006935">
    <property type="term" value="P:chemotaxis"/>
    <property type="evidence" value="ECO:0007669"/>
    <property type="project" value="InterPro"/>
</dbReference>
<keyword evidence="3" id="KW-1185">Reference proteome</keyword>
<dbReference type="InterPro" id="IPR002545">
    <property type="entry name" value="CheW-lke_dom"/>
</dbReference>
<comment type="caution">
    <text evidence="2">The sequence shown here is derived from an EMBL/GenBank/DDBJ whole genome shotgun (WGS) entry which is preliminary data.</text>
</comment>
<dbReference type="GO" id="GO:0007165">
    <property type="term" value="P:signal transduction"/>
    <property type="evidence" value="ECO:0007669"/>
    <property type="project" value="InterPro"/>
</dbReference>
<dbReference type="GO" id="GO:0005829">
    <property type="term" value="C:cytosol"/>
    <property type="evidence" value="ECO:0007669"/>
    <property type="project" value="TreeGrafter"/>
</dbReference>
<evidence type="ECO:0000259" key="1">
    <source>
        <dbReference type="PROSITE" id="PS50851"/>
    </source>
</evidence>
<sequence length="188" mass="21430">MKHITVEKREMEQIMPEPGINRGRGLTSRSRIKDTEQVVEFVIGDEMFAVDLFDTREVITTPDVTPIPNVPPFITGIIDLRGVITTIIDLRVMMHITRESTGKKQSRVIVLDKTVSEKMIGILVDDVYSVTTYSKKDIDQEAHSSNEGSRDILGVIRKHRKDGMGKDKNILVIWLDIKKMIQRIETDL</sequence>
<gene>
    <name evidence="2" type="ORF">DK846_14880</name>
</gene>
<dbReference type="Gene3D" id="2.40.50.180">
    <property type="entry name" value="CheA-289, Domain 4"/>
    <property type="match status" value="1"/>
</dbReference>
<proteinExistence type="predicted"/>
<dbReference type="InterPro" id="IPR039315">
    <property type="entry name" value="CheW"/>
</dbReference>
<dbReference type="Proteomes" id="UP000245657">
    <property type="component" value="Unassembled WGS sequence"/>
</dbReference>
<dbReference type="GeneID" id="97547577"/>
<reference evidence="2 3" key="1">
    <citation type="submission" date="2018-05" db="EMBL/GenBank/DDBJ databases">
        <title>Draft genome of Methanospirillum lacunae Ki8-1.</title>
        <authorList>
            <person name="Dueholm M.S."/>
            <person name="Nielsen P.H."/>
            <person name="Bakmann L.F."/>
            <person name="Otzen D.E."/>
        </authorList>
    </citation>
    <scope>NUCLEOTIDE SEQUENCE [LARGE SCALE GENOMIC DNA]</scope>
    <source>
        <strain evidence="2 3">Ki8-1</strain>
    </source>
</reference>
<dbReference type="EMBL" id="QGMY01000014">
    <property type="protein sequence ID" value="PWR70362.1"/>
    <property type="molecule type" value="Genomic_DNA"/>
</dbReference>
<dbReference type="SMART" id="SM00260">
    <property type="entry name" value="CheW"/>
    <property type="match status" value="1"/>
</dbReference>
<evidence type="ECO:0000313" key="2">
    <source>
        <dbReference type="EMBL" id="PWR70362.1"/>
    </source>
</evidence>
<dbReference type="InterPro" id="IPR036061">
    <property type="entry name" value="CheW-like_dom_sf"/>
</dbReference>
<protein>
    <submittedName>
        <fullName evidence="2">Chemotaxis protein CheW</fullName>
    </submittedName>
</protein>
<dbReference type="OrthoDB" id="115049at2157"/>